<proteinExistence type="predicted"/>
<reference evidence="2" key="1">
    <citation type="journal article" date="2019" name="Curr. Biol.">
        <title>Genome Sequence of Striga asiatica Provides Insight into the Evolution of Plant Parasitism.</title>
        <authorList>
            <person name="Yoshida S."/>
            <person name="Kim S."/>
            <person name="Wafula E.K."/>
            <person name="Tanskanen J."/>
            <person name="Kim Y.M."/>
            <person name="Honaas L."/>
            <person name="Yang Z."/>
            <person name="Spallek T."/>
            <person name="Conn C.E."/>
            <person name="Ichihashi Y."/>
            <person name="Cheong K."/>
            <person name="Cui S."/>
            <person name="Der J.P."/>
            <person name="Gundlach H."/>
            <person name="Jiao Y."/>
            <person name="Hori C."/>
            <person name="Ishida J.K."/>
            <person name="Kasahara H."/>
            <person name="Kiba T."/>
            <person name="Kim M.S."/>
            <person name="Koo N."/>
            <person name="Laohavisit A."/>
            <person name="Lee Y.H."/>
            <person name="Lumba S."/>
            <person name="McCourt P."/>
            <person name="Mortimer J.C."/>
            <person name="Mutuku J.M."/>
            <person name="Nomura T."/>
            <person name="Sasaki-Sekimoto Y."/>
            <person name="Seto Y."/>
            <person name="Wang Y."/>
            <person name="Wakatake T."/>
            <person name="Sakakibara H."/>
            <person name="Demura T."/>
            <person name="Yamaguchi S."/>
            <person name="Yoneyama K."/>
            <person name="Manabe R.I."/>
            <person name="Nelson D.C."/>
            <person name="Schulman A.H."/>
            <person name="Timko M.P."/>
            <person name="dePamphilis C.W."/>
            <person name="Choi D."/>
            <person name="Shirasu K."/>
        </authorList>
    </citation>
    <scope>NUCLEOTIDE SEQUENCE [LARGE SCALE GENOMIC DNA]</scope>
    <source>
        <strain evidence="2">cv. UVA1</strain>
    </source>
</reference>
<dbReference type="EMBL" id="BKCP01006360">
    <property type="protein sequence ID" value="GER42469.1"/>
    <property type="molecule type" value="Genomic_DNA"/>
</dbReference>
<name>A0A5A7QB41_STRAF</name>
<evidence type="ECO:0000313" key="1">
    <source>
        <dbReference type="EMBL" id="GER42469.1"/>
    </source>
</evidence>
<comment type="caution">
    <text evidence="1">The sequence shown here is derived from an EMBL/GenBank/DDBJ whole genome shotgun (WGS) entry which is preliminary data.</text>
</comment>
<evidence type="ECO:0000313" key="2">
    <source>
        <dbReference type="Proteomes" id="UP000325081"/>
    </source>
</evidence>
<dbReference type="Proteomes" id="UP000325081">
    <property type="component" value="Unassembled WGS sequence"/>
</dbReference>
<organism evidence="1 2">
    <name type="scientific">Striga asiatica</name>
    <name type="common">Asiatic witchweed</name>
    <name type="synonym">Buchnera asiatica</name>
    <dbReference type="NCBI Taxonomy" id="4170"/>
    <lineage>
        <taxon>Eukaryota</taxon>
        <taxon>Viridiplantae</taxon>
        <taxon>Streptophyta</taxon>
        <taxon>Embryophyta</taxon>
        <taxon>Tracheophyta</taxon>
        <taxon>Spermatophyta</taxon>
        <taxon>Magnoliopsida</taxon>
        <taxon>eudicotyledons</taxon>
        <taxon>Gunneridae</taxon>
        <taxon>Pentapetalae</taxon>
        <taxon>asterids</taxon>
        <taxon>lamiids</taxon>
        <taxon>Lamiales</taxon>
        <taxon>Orobanchaceae</taxon>
        <taxon>Buchnereae</taxon>
        <taxon>Striga</taxon>
    </lineage>
</organism>
<sequence length="145" mass="16566">MGFCLHFFLHNSFLSCSNLIIRLRISINLESIYFLAMVFWPFVVPLISLRPVGRPVVVCAGGGLELTGSARSSCDINWIQLIFLSEMIFEKRTRFQHVLGAWKELILEVEVHSGRKSSLQRRNLISPPCKSFKGMVMKVVRIKLV</sequence>
<keyword evidence="2" id="KW-1185">Reference proteome</keyword>
<dbReference type="AlphaFoldDB" id="A0A5A7QB41"/>
<accession>A0A5A7QB41</accession>
<gene>
    <name evidence="1" type="ORF">STAS_19257</name>
</gene>
<protein>
    <submittedName>
        <fullName evidence="1">Aldolase-type TIM barrel family protein</fullName>
    </submittedName>
</protein>